<dbReference type="Proteomes" id="UP001604277">
    <property type="component" value="Unassembled WGS sequence"/>
</dbReference>
<evidence type="ECO:0000256" key="1">
    <source>
        <dbReference type="ARBA" id="ARBA00006607"/>
    </source>
</evidence>
<protein>
    <submittedName>
        <fullName evidence="3">RuBisCO large subunit-binding protein subunit beta</fullName>
    </submittedName>
</protein>
<dbReference type="Gene3D" id="1.10.560.10">
    <property type="entry name" value="GroEL-like equatorial domain"/>
    <property type="match status" value="1"/>
</dbReference>
<name>A0ABD1U897_9LAMI</name>
<keyword evidence="4" id="KW-1185">Reference proteome</keyword>
<dbReference type="InterPro" id="IPR027413">
    <property type="entry name" value="GROEL-like_equatorial_sf"/>
</dbReference>
<accession>A0ABD1U897</accession>
<dbReference type="EMBL" id="JBFOLJ010000007">
    <property type="protein sequence ID" value="KAL2521236.1"/>
    <property type="molecule type" value="Genomic_DNA"/>
</dbReference>
<dbReference type="SUPFAM" id="SSF48592">
    <property type="entry name" value="GroEL equatorial domain-like"/>
    <property type="match status" value="1"/>
</dbReference>
<dbReference type="PANTHER" id="PTHR45633">
    <property type="entry name" value="60 KDA HEAT SHOCK PROTEIN, MITOCHONDRIAL"/>
    <property type="match status" value="1"/>
</dbReference>
<evidence type="ECO:0000256" key="2">
    <source>
        <dbReference type="ARBA" id="ARBA00023186"/>
    </source>
</evidence>
<dbReference type="AlphaFoldDB" id="A0ABD1U897"/>
<keyword evidence="2" id="KW-0143">Chaperone</keyword>
<evidence type="ECO:0000313" key="3">
    <source>
        <dbReference type="EMBL" id="KAL2521236.1"/>
    </source>
</evidence>
<dbReference type="InterPro" id="IPR001844">
    <property type="entry name" value="Cpn60/GroEL"/>
</dbReference>
<comment type="similarity">
    <text evidence="1">Belongs to the chaperonin (HSP60) family.</text>
</comment>
<gene>
    <name evidence="3" type="ORF">Fot_25159</name>
</gene>
<evidence type="ECO:0000313" key="4">
    <source>
        <dbReference type="Proteomes" id="UP001604277"/>
    </source>
</evidence>
<comment type="caution">
    <text evidence="3">The sequence shown here is derived from an EMBL/GenBank/DDBJ whole genome shotgun (WGS) entry which is preliminary data.</text>
</comment>
<proteinExistence type="inferred from homology"/>
<sequence>MAANALSLPSSSALSKPLLPLPSIVPPLPSSSSSHPYEARPRRSWANLATNQLKTAEAILSYVVPSIGWEGGFEISWDIIGVNKLADLVDVTLGPKGRNVVLESKYGPPKIVNNLESWEISLKANVEAKETNEAKSARINETDFQENGEVKRAKFRFSSPLNYNSGPAPDYCYLQVKHLTGIYKFVRQNEIVNSFETGIYVPTFAIQQILHNTVKLSRA</sequence>
<reference evidence="4" key="1">
    <citation type="submission" date="2024-07" db="EMBL/GenBank/DDBJ databases">
        <title>Two chromosome-level genome assemblies of Korean endemic species Abeliophyllum distichum and Forsythia ovata (Oleaceae).</title>
        <authorList>
            <person name="Jang H."/>
        </authorList>
    </citation>
    <scope>NUCLEOTIDE SEQUENCE [LARGE SCALE GENOMIC DNA]</scope>
</reference>
<organism evidence="3 4">
    <name type="scientific">Forsythia ovata</name>
    <dbReference type="NCBI Taxonomy" id="205694"/>
    <lineage>
        <taxon>Eukaryota</taxon>
        <taxon>Viridiplantae</taxon>
        <taxon>Streptophyta</taxon>
        <taxon>Embryophyta</taxon>
        <taxon>Tracheophyta</taxon>
        <taxon>Spermatophyta</taxon>
        <taxon>Magnoliopsida</taxon>
        <taxon>eudicotyledons</taxon>
        <taxon>Gunneridae</taxon>
        <taxon>Pentapetalae</taxon>
        <taxon>asterids</taxon>
        <taxon>lamiids</taxon>
        <taxon>Lamiales</taxon>
        <taxon>Oleaceae</taxon>
        <taxon>Forsythieae</taxon>
        <taxon>Forsythia</taxon>
    </lineage>
</organism>